<evidence type="ECO:0000256" key="3">
    <source>
        <dbReference type="ARBA" id="ARBA00022989"/>
    </source>
</evidence>
<dbReference type="GO" id="GO:0016020">
    <property type="term" value="C:membrane"/>
    <property type="evidence" value="ECO:0007669"/>
    <property type="project" value="UniProtKB-SubCell"/>
</dbReference>
<dbReference type="EMBL" id="ML994624">
    <property type="protein sequence ID" value="KAF2188433.1"/>
    <property type="molecule type" value="Genomic_DNA"/>
</dbReference>
<dbReference type="SUPFAM" id="SSF103473">
    <property type="entry name" value="MFS general substrate transporter"/>
    <property type="match status" value="1"/>
</dbReference>
<keyword evidence="4 5" id="KW-0472">Membrane</keyword>
<dbReference type="Proteomes" id="UP000800200">
    <property type="component" value="Unassembled WGS sequence"/>
</dbReference>
<feature type="transmembrane region" description="Helical" evidence="5">
    <location>
        <begin position="38"/>
        <end position="57"/>
    </location>
</feature>
<dbReference type="OrthoDB" id="2130629at2759"/>
<feature type="transmembrane region" description="Helical" evidence="5">
    <location>
        <begin position="403"/>
        <end position="422"/>
    </location>
</feature>
<gene>
    <name evidence="7" type="ORF">K469DRAFT_724908</name>
</gene>
<dbReference type="PANTHER" id="PTHR42718:SF27">
    <property type="entry name" value="TRANSPORTER, PUTATIVE-RELATED"/>
    <property type="match status" value="1"/>
</dbReference>
<keyword evidence="3 5" id="KW-1133">Transmembrane helix</keyword>
<feature type="transmembrane region" description="Helical" evidence="5">
    <location>
        <begin position="199"/>
        <end position="220"/>
    </location>
</feature>
<sequence length="436" mass="46416">MIVIVGIIFTLTSITAILASGCCLLLAGSVADIVGNRIISLGGCLMLAIFIAASGVARTGVQFIIFGAFQGVGTAMFFPTSISVLTSTVPRGKSRNVGFSCLGLAQPVGLQVGLILAGVFQKKGVSWRFGFYLCAGIMWVCSVLAWWCMPPGQSREKVTKKRMIYGIDWIGILISSSALGLLSYVLAELSQSTSNIHGAANISLLAITGVLAISFIFWMHHQGSRCAVALISNSLWRNGRFSTLCAMVIICWAVANIFQHVQGLSALDSALRFLPNVLFGVVVNLATGLLVHRLPTNIFVVTVSVISTVSPLLMAIVSPSWSFWICTFWAVLVVPTAQDVIFTVANLAITDAFTEDTHALAGAVFNTISMFGTAVGIAVMAAISQAVTNHSSFNDKRSPDALILAAFWASFGLMIVMTLIGATRLRKLWKIGSAHS</sequence>
<feature type="domain" description="Major facilitator superfamily (MFS) profile" evidence="6">
    <location>
        <begin position="1"/>
        <end position="424"/>
    </location>
</feature>
<feature type="transmembrane region" description="Helical" evidence="5">
    <location>
        <begin position="241"/>
        <end position="261"/>
    </location>
</feature>
<evidence type="ECO:0000256" key="1">
    <source>
        <dbReference type="ARBA" id="ARBA00004141"/>
    </source>
</evidence>
<accession>A0A6A6EB81</accession>
<evidence type="ECO:0000256" key="5">
    <source>
        <dbReference type="SAM" id="Phobius"/>
    </source>
</evidence>
<protein>
    <submittedName>
        <fullName evidence="7">MFS general substrate transporter</fullName>
    </submittedName>
</protein>
<keyword evidence="2 5" id="KW-0812">Transmembrane</keyword>
<dbReference type="Pfam" id="PF07690">
    <property type="entry name" value="MFS_1"/>
    <property type="match status" value="1"/>
</dbReference>
<evidence type="ECO:0000256" key="4">
    <source>
        <dbReference type="ARBA" id="ARBA00023136"/>
    </source>
</evidence>
<feature type="transmembrane region" description="Helical" evidence="5">
    <location>
        <begin position="273"/>
        <end position="291"/>
    </location>
</feature>
<dbReference type="AlphaFoldDB" id="A0A6A6EB81"/>
<feature type="transmembrane region" description="Helical" evidence="5">
    <location>
        <begin position="360"/>
        <end position="383"/>
    </location>
</feature>
<reference evidence="7" key="1">
    <citation type="journal article" date="2020" name="Stud. Mycol.">
        <title>101 Dothideomycetes genomes: a test case for predicting lifestyles and emergence of pathogens.</title>
        <authorList>
            <person name="Haridas S."/>
            <person name="Albert R."/>
            <person name="Binder M."/>
            <person name="Bloem J."/>
            <person name="Labutti K."/>
            <person name="Salamov A."/>
            <person name="Andreopoulos B."/>
            <person name="Baker S."/>
            <person name="Barry K."/>
            <person name="Bills G."/>
            <person name="Bluhm B."/>
            <person name="Cannon C."/>
            <person name="Castanera R."/>
            <person name="Culley D."/>
            <person name="Daum C."/>
            <person name="Ezra D."/>
            <person name="Gonzalez J."/>
            <person name="Henrissat B."/>
            <person name="Kuo A."/>
            <person name="Liang C."/>
            <person name="Lipzen A."/>
            <person name="Lutzoni F."/>
            <person name="Magnuson J."/>
            <person name="Mondo S."/>
            <person name="Nolan M."/>
            <person name="Ohm R."/>
            <person name="Pangilinan J."/>
            <person name="Park H.-J."/>
            <person name="Ramirez L."/>
            <person name="Alfaro M."/>
            <person name="Sun H."/>
            <person name="Tritt A."/>
            <person name="Yoshinaga Y."/>
            <person name="Zwiers L.-H."/>
            <person name="Turgeon B."/>
            <person name="Goodwin S."/>
            <person name="Spatafora J."/>
            <person name="Crous P."/>
            <person name="Grigoriev I."/>
        </authorList>
    </citation>
    <scope>NUCLEOTIDE SEQUENCE</scope>
    <source>
        <strain evidence="7">CBS 207.26</strain>
    </source>
</reference>
<dbReference type="PANTHER" id="PTHR42718">
    <property type="entry name" value="MAJOR FACILITATOR SUPERFAMILY MULTIDRUG TRANSPORTER MFSC"/>
    <property type="match status" value="1"/>
</dbReference>
<proteinExistence type="predicted"/>
<keyword evidence="8" id="KW-1185">Reference proteome</keyword>
<evidence type="ECO:0000313" key="7">
    <source>
        <dbReference type="EMBL" id="KAF2188433.1"/>
    </source>
</evidence>
<feature type="transmembrane region" description="Helical" evidence="5">
    <location>
        <begin position="169"/>
        <end position="187"/>
    </location>
</feature>
<feature type="transmembrane region" description="Helical" evidence="5">
    <location>
        <begin position="298"/>
        <end position="316"/>
    </location>
</feature>
<dbReference type="PROSITE" id="PS50850">
    <property type="entry name" value="MFS"/>
    <property type="match status" value="1"/>
</dbReference>
<organism evidence="7 8">
    <name type="scientific">Zopfia rhizophila CBS 207.26</name>
    <dbReference type="NCBI Taxonomy" id="1314779"/>
    <lineage>
        <taxon>Eukaryota</taxon>
        <taxon>Fungi</taxon>
        <taxon>Dikarya</taxon>
        <taxon>Ascomycota</taxon>
        <taxon>Pezizomycotina</taxon>
        <taxon>Dothideomycetes</taxon>
        <taxon>Dothideomycetes incertae sedis</taxon>
        <taxon>Zopfiaceae</taxon>
        <taxon>Zopfia</taxon>
    </lineage>
</organism>
<feature type="transmembrane region" description="Helical" evidence="5">
    <location>
        <begin position="129"/>
        <end position="148"/>
    </location>
</feature>
<dbReference type="Gene3D" id="1.20.1250.20">
    <property type="entry name" value="MFS general substrate transporter like domains"/>
    <property type="match status" value="2"/>
</dbReference>
<dbReference type="InterPro" id="IPR036259">
    <property type="entry name" value="MFS_trans_sf"/>
</dbReference>
<feature type="transmembrane region" description="Helical" evidence="5">
    <location>
        <begin position="63"/>
        <end position="85"/>
    </location>
</feature>
<feature type="transmembrane region" description="Helical" evidence="5">
    <location>
        <begin position="97"/>
        <end position="117"/>
    </location>
</feature>
<evidence type="ECO:0000259" key="6">
    <source>
        <dbReference type="PROSITE" id="PS50850"/>
    </source>
</evidence>
<evidence type="ECO:0000256" key="2">
    <source>
        <dbReference type="ARBA" id="ARBA00022692"/>
    </source>
</evidence>
<name>A0A6A6EB81_9PEZI</name>
<feature type="transmembrane region" description="Helical" evidence="5">
    <location>
        <begin position="6"/>
        <end position="26"/>
    </location>
</feature>
<comment type="subcellular location">
    <subcellularLocation>
        <location evidence="1">Membrane</location>
        <topology evidence="1">Multi-pass membrane protein</topology>
    </subcellularLocation>
</comment>
<feature type="transmembrane region" description="Helical" evidence="5">
    <location>
        <begin position="322"/>
        <end position="348"/>
    </location>
</feature>
<dbReference type="GO" id="GO:0022857">
    <property type="term" value="F:transmembrane transporter activity"/>
    <property type="evidence" value="ECO:0007669"/>
    <property type="project" value="InterPro"/>
</dbReference>
<dbReference type="InterPro" id="IPR020846">
    <property type="entry name" value="MFS_dom"/>
</dbReference>
<dbReference type="InterPro" id="IPR011701">
    <property type="entry name" value="MFS"/>
</dbReference>
<evidence type="ECO:0000313" key="8">
    <source>
        <dbReference type="Proteomes" id="UP000800200"/>
    </source>
</evidence>